<feature type="compositionally biased region" description="Polar residues" evidence="1">
    <location>
        <begin position="100"/>
        <end position="130"/>
    </location>
</feature>
<feature type="compositionally biased region" description="Low complexity" evidence="1">
    <location>
        <begin position="80"/>
        <end position="98"/>
    </location>
</feature>
<keyword evidence="5" id="KW-1185">Reference proteome</keyword>
<name>A0A0V1Q5R3_9ASCO</name>
<evidence type="ECO:0000259" key="3">
    <source>
        <dbReference type="Pfam" id="PF14477"/>
    </source>
</evidence>
<feature type="compositionally biased region" description="Low complexity" evidence="1">
    <location>
        <begin position="131"/>
        <end position="150"/>
    </location>
</feature>
<feature type="domain" description="Mso1 membrane-polarising" evidence="3">
    <location>
        <begin position="159"/>
        <end position="205"/>
    </location>
</feature>
<feature type="domain" description="Mso1 N-terminal" evidence="2">
    <location>
        <begin position="36"/>
        <end position="75"/>
    </location>
</feature>
<accession>A0A0V1Q5R3</accession>
<protein>
    <submittedName>
        <fullName evidence="4">Uncharacterized protein</fullName>
    </submittedName>
</protein>
<dbReference type="EMBL" id="LMYN01000005">
    <property type="protein sequence ID" value="KSA03811.1"/>
    <property type="molecule type" value="Genomic_DNA"/>
</dbReference>
<gene>
    <name evidence="4" type="ORF">AC631_00446</name>
</gene>
<evidence type="ECO:0000313" key="4">
    <source>
        <dbReference type="EMBL" id="KSA03811.1"/>
    </source>
</evidence>
<dbReference type="Pfam" id="PF14475">
    <property type="entry name" value="Mso1_Sec1_bdg"/>
    <property type="match status" value="1"/>
</dbReference>
<feature type="compositionally biased region" description="Polar residues" evidence="1">
    <location>
        <begin position="227"/>
        <end position="240"/>
    </location>
</feature>
<dbReference type="Proteomes" id="UP000054251">
    <property type="component" value="Unassembled WGS sequence"/>
</dbReference>
<evidence type="ECO:0000313" key="5">
    <source>
        <dbReference type="Proteomes" id="UP000054251"/>
    </source>
</evidence>
<evidence type="ECO:0000259" key="2">
    <source>
        <dbReference type="Pfam" id="PF14475"/>
    </source>
</evidence>
<comment type="caution">
    <text evidence="4">The sequence shown here is derived from an EMBL/GenBank/DDBJ whole genome shotgun (WGS) entry which is preliminary data.</text>
</comment>
<dbReference type="OrthoDB" id="4094515at2759"/>
<reference evidence="4 5" key="1">
    <citation type="submission" date="2015-11" db="EMBL/GenBank/DDBJ databases">
        <title>The genome of Debaryomyces fabryi.</title>
        <authorList>
            <person name="Tafer H."/>
            <person name="Lopandic K."/>
        </authorList>
    </citation>
    <scope>NUCLEOTIDE SEQUENCE [LARGE SCALE GENOMIC DNA]</scope>
    <source>
        <strain evidence="4 5">CBS 789</strain>
    </source>
</reference>
<feature type="region of interest" description="Disordered" evidence="1">
    <location>
        <begin position="75"/>
        <end position="240"/>
    </location>
</feature>
<dbReference type="AlphaFoldDB" id="A0A0V1Q5R3"/>
<dbReference type="GeneID" id="26837455"/>
<feature type="compositionally biased region" description="Polar residues" evidence="1">
    <location>
        <begin position="159"/>
        <end position="201"/>
    </location>
</feature>
<dbReference type="InterPro" id="IPR059107">
    <property type="entry name" value="Mso1_C"/>
</dbReference>
<dbReference type="InterPro" id="IPR028095">
    <property type="entry name" value="Mso1_N_dom"/>
</dbReference>
<evidence type="ECO:0000256" key="1">
    <source>
        <dbReference type="SAM" id="MobiDB-lite"/>
    </source>
</evidence>
<dbReference type="Pfam" id="PF14477">
    <property type="entry name" value="Mso1_C"/>
    <property type="match status" value="1"/>
</dbReference>
<sequence length="240" mass="26810">MNPNQQENESGIQKNFLSKIKQNYSNKFSNLSLSSSIQNISIHSDHDGNSEDDTLIHNAFVKYFDGKGESYPEWLGVKTNQPSSRPSNSNSNYRSEYQPVYSSYNSSGQGANQNKQSQYSGNRTQTPSYFQPQQASQQQQQQQPVPVPEVESQRPAYTPRSSSRLQDMYNKSRQQSIPGSGYNTQSYPSGPSRTNSSTTGSRLRERMLNASPSMNGLNASANNNSNTDYSGNSKATWGRR</sequence>
<dbReference type="RefSeq" id="XP_015469913.1">
    <property type="nucleotide sequence ID" value="XM_015609276.1"/>
</dbReference>
<proteinExistence type="predicted"/>
<organism evidence="4 5">
    <name type="scientific">Debaryomyces fabryi</name>
    <dbReference type="NCBI Taxonomy" id="58627"/>
    <lineage>
        <taxon>Eukaryota</taxon>
        <taxon>Fungi</taxon>
        <taxon>Dikarya</taxon>
        <taxon>Ascomycota</taxon>
        <taxon>Saccharomycotina</taxon>
        <taxon>Pichiomycetes</taxon>
        <taxon>Debaryomycetaceae</taxon>
        <taxon>Debaryomyces</taxon>
    </lineage>
</organism>